<organism evidence="2 3">
    <name type="scientific">Liparis tanakae</name>
    <name type="common">Tanaka's snailfish</name>
    <dbReference type="NCBI Taxonomy" id="230148"/>
    <lineage>
        <taxon>Eukaryota</taxon>
        <taxon>Metazoa</taxon>
        <taxon>Chordata</taxon>
        <taxon>Craniata</taxon>
        <taxon>Vertebrata</taxon>
        <taxon>Euteleostomi</taxon>
        <taxon>Actinopterygii</taxon>
        <taxon>Neopterygii</taxon>
        <taxon>Teleostei</taxon>
        <taxon>Neoteleostei</taxon>
        <taxon>Acanthomorphata</taxon>
        <taxon>Eupercaria</taxon>
        <taxon>Perciformes</taxon>
        <taxon>Cottioidei</taxon>
        <taxon>Cottales</taxon>
        <taxon>Liparidae</taxon>
        <taxon>Liparis</taxon>
    </lineage>
</organism>
<dbReference type="EMBL" id="SRLO01000279">
    <property type="protein sequence ID" value="TNN63176.1"/>
    <property type="molecule type" value="Genomic_DNA"/>
</dbReference>
<comment type="caution">
    <text evidence="2">The sequence shown here is derived from an EMBL/GenBank/DDBJ whole genome shotgun (WGS) entry which is preliminary data.</text>
</comment>
<name>A0A4Z2HBN6_9TELE</name>
<proteinExistence type="predicted"/>
<accession>A0A4Z2HBN6</accession>
<dbReference type="Proteomes" id="UP000314294">
    <property type="component" value="Unassembled WGS sequence"/>
</dbReference>
<evidence type="ECO:0000256" key="1">
    <source>
        <dbReference type="SAM" id="MobiDB-lite"/>
    </source>
</evidence>
<feature type="compositionally biased region" description="Low complexity" evidence="1">
    <location>
        <begin position="360"/>
        <end position="389"/>
    </location>
</feature>
<evidence type="ECO:0000313" key="2">
    <source>
        <dbReference type="EMBL" id="TNN63176.1"/>
    </source>
</evidence>
<sequence>MRSRCAASSCLCWDSFMLRTWFSSSRSSLWTSSERSSSFRPLFSPAASWMSPSFSIIIWDTIQTFYIGDSIKLDGSEVFLLQLFVRVEDSVSVVLEGTHGVHERVQSGFSVVALFLPLPQFLLQIPQFPSSPLQLLLGLLRPAVGLLSSFLRSLGKQNKCTIFITSLVDDNDAVQILLKRLRLSVKAFEDLRSVSSCSTFRHSRLSSASRSLSSARARSASPCSRPTASSSARARCWRPSSSLFRARASRCADCSSAAVCWSSLLASPKAARLSVTFFISSSSFSCPSLSAFSTSRTSASLLCSTSLKRVSHCRVSSRTRSRSSCSEDMQREKAASRARDSSRRACVSWARRSAPSATPLASSVASSSRSRSRSTSSSLSSISFSSPPSLNLTESSVCSASAFNAASLFPAACSRAVFSAVASPACRWASSRCDAQLANSASHLFKSSAVLEVSSRDRSSLPRSSSWPSCSDFTSLPSSLILSWYLMQSLCSCRTSSCFSLSSSSSCRVRLWLPSRTLWADLSCCSSSLCFPDSASASALSLCACLMSSSSRAARSLSLRASASSSARSLSSRSTSRCSSARCSRLSAASCW</sequence>
<keyword evidence="3" id="KW-1185">Reference proteome</keyword>
<gene>
    <name evidence="2" type="ORF">EYF80_026640</name>
</gene>
<feature type="region of interest" description="Disordered" evidence="1">
    <location>
        <begin position="360"/>
        <end position="390"/>
    </location>
</feature>
<evidence type="ECO:0000313" key="3">
    <source>
        <dbReference type="Proteomes" id="UP000314294"/>
    </source>
</evidence>
<reference evidence="2 3" key="1">
    <citation type="submission" date="2019-03" db="EMBL/GenBank/DDBJ databases">
        <title>First draft genome of Liparis tanakae, snailfish: a comprehensive survey of snailfish specific genes.</title>
        <authorList>
            <person name="Kim W."/>
            <person name="Song I."/>
            <person name="Jeong J.-H."/>
            <person name="Kim D."/>
            <person name="Kim S."/>
            <person name="Ryu S."/>
            <person name="Song J.Y."/>
            <person name="Lee S.K."/>
        </authorList>
    </citation>
    <scope>NUCLEOTIDE SEQUENCE [LARGE SCALE GENOMIC DNA]</scope>
    <source>
        <tissue evidence="2">Muscle</tissue>
    </source>
</reference>
<dbReference type="AlphaFoldDB" id="A0A4Z2HBN6"/>
<protein>
    <submittedName>
        <fullName evidence="2">Uncharacterized protein</fullName>
    </submittedName>
</protein>